<feature type="transmembrane region" description="Helical" evidence="1">
    <location>
        <begin position="88"/>
        <end position="110"/>
    </location>
</feature>
<feature type="transmembrane region" description="Helical" evidence="1">
    <location>
        <begin position="181"/>
        <end position="200"/>
    </location>
</feature>
<feature type="transmembrane region" description="Helical" evidence="1">
    <location>
        <begin position="367"/>
        <end position="390"/>
    </location>
</feature>
<dbReference type="AlphaFoldDB" id="A0AAT9FH30"/>
<dbReference type="PANTHER" id="PTHR31061">
    <property type="entry name" value="LD22376P"/>
    <property type="match status" value="1"/>
</dbReference>
<sequence>MLVIRCWLSDYASRSVASQLPMSEETKKKKNSDQSQRLVSLDALRGFDMFWIIGGAGLVVALAKVFHLPEELVGTLSEQMKHVQWEGFRFFDLIFPLFVFMSGVAVPYSIIAKLDDGASAILLQSRIIRRAAVLVLIGLSFTALRFQPEQIRLYTVLWLIGMSYLIGASITLHVASWKKRLVIFFGVLIFYHVVMIYLPYPGKGTSLTPHNNLAAWMDRNLIETNLYRGDYDPEGSIRIIPAGMLCLLGALAGEWLRGYGRARMRCGMELLAAGLVCLALGWSWGLVFPIIKDLWSPSFILWSAGWSFLLLALFYIVMDVWKQRWIGWIFLPIGMNSILIYASQWYVPWGNIRDFFFRGYSGTLSDTGMQQLVLLGGLVLVQWLALFWLYRRKAFLSV</sequence>
<keyword evidence="1" id="KW-1133">Transmembrane helix</keyword>
<keyword evidence="1" id="KW-0812">Transmembrane</keyword>
<feature type="transmembrane region" description="Helical" evidence="1">
    <location>
        <begin position="235"/>
        <end position="256"/>
    </location>
</feature>
<feature type="transmembrane region" description="Helical" evidence="1">
    <location>
        <begin position="131"/>
        <end position="147"/>
    </location>
</feature>
<gene>
    <name evidence="2" type="primary">nagX</name>
    <name evidence="2" type="ORF">NT6N_03260</name>
</gene>
<feature type="transmembrane region" description="Helical" evidence="1">
    <location>
        <begin position="268"/>
        <end position="287"/>
    </location>
</feature>
<organism evidence="2">
    <name type="scientific">Oceaniferula spumae</name>
    <dbReference type="NCBI Taxonomy" id="2979115"/>
    <lineage>
        <taxon>Bacteria</taxon>
        <taxon>Pseudomonadati</taxon>
        <taxon>Verrucomicrobiota</taxon>
        <taxon>Verrucomicrobiia</taxon>
        <taxon>Verrucomicrobiales</taxon>
        <taxon>Verrucomicrobiaceae</taxon>
        <taxon>Oceaniferula</taxon>
    </lineage>
</organism>
<dbReference type="EMBL" id="AP026866">
    <property type="protein sequence ID" value="BDS05286.1"/>
    <property type="molecule type" value="Genomic_DNA"/>
</dbReference>
<evidence type="ECO:0000313" key="2">
    <source>
        <dbReference type="EMBL" id="BDS05286.1"/>
    </source>
</evidence>
<feature type="transmembrane region" description="Helical" evidence="1">
    <location>
        <begin position="325"/>
        <end position="347"/>
    </location>
</feature>
<dbReference type="KEGG" id="osu:NT6N_03260"/>
<reference evidence="2" key="1">
    <citation type="submission" date="2024-07" db="EMBL/GenBank/DDBJ databases">
        <title>Complete genome sequence of Verrucomicrobiaceae bacterium NT6N.</title>
        <authorList>
            <person name="Huang C."/>
            <person name="Takami H."/>
            <person name="Hamasaki K."/>
        </authorList>
    </citation>
    <scope>NUCLEOTIDE SEQUENCE</scope>
    <source>
        <strain evidence="2">NT6N</strain>
    </source>
</reference>
<feature type="transmembrane region" description="Helical" evidence="1">
    <location>
        <begin position="299"/>
        <end position="318"/>
    </location>
</feature>
<evidence type="ECO:0000256" key="1">
    <source>
        <dbReference type="SAM" id="Phobius"/>
    </source>
</evidence>
<feature type="transmembrane region" description="Helical" evidence="1">
    <location>
        <begin position="49"/>
        <end position="68"/>
    </location>
</feature>
<name>A0AAT9FH30_9BACT</name>
<dbReference type="PANTHER" id="PTHR31061:SF24">
    <property type="entry name" value="LD22376P"/>
    <property type="match status" value="1"/>
</dbReference>
<accession>A0AAT9FH30</accession>
<proteinExistence type="predicted"/>
<keyword evidence="1" id="KW-0472">Membrane</keyword>
<feature type="transmembrane region" description="Helical" evidence="1">
    <location>
        <begin position="153"/>
        <end position="174"/>
    </location>
</feature>
<protein>
    <submittedName>
        <fullName evidence="2">DUF5009 domain-containing protein</fullName>
    </submittedName>
</protein>